<dbReference type="PANTHER" id="PTHR43190">
    <property type="entry name" value="N-ACETYL-D-GLUCOSAMINE KINASE"/>
    <property type="match status" value="1"/>
</dbReference>
<evidence type="ECO:0000313" key="3">
    <source>
        <dbReference type="Proteomes" id="UP000517523"/>
    </source>
</evidence>
<evidence type="ECO:0000313" key="2">
    <source>
        <dbReference type="EMBL" id="MBB3131259.1"/>
    </source>
</evidence>
<dbReference type="InterPro" id="IPR043129">
    <property type="entry name" value="ATPase_NBD"/>
</dbReference>
<dbReference type="InterPro" id="IPR002731">
    <property type="entry name" value="ATPase_BadF"/>
</dbReference>
<organism evidence="2 3">
    <name type="scientific">Paenibacillus rhizosphaerae</name>
    <dbReference type="NCBI Taxonomy" id="297318"/>
    <lineage>
        <taxon>Bacteria</taxon>
        <taxon>Bacillati</taxon>
        <taxon>Bacillota</taxon>
        <taxon>Bacilli</taxon>
        <taxon>Bacillales</taxon>
        <taxon>Paenibacillaceae</taxon>
        <taxon>Paenibacillus</taxon>
    </lineage>
</organism>
<name>A0A839U1C2_9BACL</name>
<dbReference type="EMBL" id="JACHXJ010000006">
    <property type="protein sequence ID" value="MBB3131259.1"/>
    <property type="molecule type" value="Genomic_DNA"/>
</dbReference>
<dbReference type="Pfam" id="PF01869">
    <property type="entry name" value="BcrAD_BadFG"/>
    <property type="match status" value="1"/>
</dbReference>
<dbReference type="SUPFAM" id="SSF53067">
    <property type="entry name" value="Actin-like ATPase domain"/>
    <property type="match status" value="2"/>
</dbReference>
<proteinExistence type="predicted"/>
<dbReference type="GO" id="GO:0016301">
    <property type="term" value="F:kinase activity"/>
    <property type="evidence" value="ECO:0007669"/>
    <property type="project" value="UniProtKB-KW"/>
</dbReference>
<sequence>MNTANIPLLAVDGGGTKCLAVLTDAEGRVLASGRAGSCNYQGVGREAAALELTRAIKEAKRQLAALDVKGNTLSPFDVAAAPIPSQVAEPSPGVTVDVPLHVTCAVFGLAGLDTDYDRQVIEELVYEALRNTQVQADRILVENDGVAALLGATGGDPGILIIAGTGSIVYGINASGKSARAGGWGHRVGDEGSGYWIGKQAIIAALHGYDGRGGATALTGKLLHHLKLQTEEELFNWAYSAAYSVERTAELSKLVSEAEQEGDASARMILEAAADELFLGARAVIERIGLTEAAEPFALILQGGVLQNIPLVRSRLAERIRAISPMASVDEAKMEPIYGVIAQGMRLL</sequence>
<feature type="domain" description="ATPase BadF/BadG/BcrA/BcrD type" evidence="1">
    <location>
        <begin position="11"/>
        <end position="323"/>
    </location>
</feature>
<reference evidence="2 3" key="1">
    <citation type="submission" date="2020-08" db="EMBL/GenBank/DDBJ databases">
        <title>Genomic Encyclopedia of Type Strains, Phase III (KMG-III): the genomes of soil and plant-associated and newly described type strains.</title>
        <authorList>
            <person name="Whitman W."/>
        </authorList>
    </citation>
    <scope>NUCLEOTIDE SEQUENCE [LARGE SCALE GENOMIC DNA]</scope>
    <source>
        <strain evidence="2 3">CECT 5831</strain>
    </source>
</reference>
<protein>
    <submittedName>
        <fullName evidence="2">N-acetylglucosamine kinase-like BadF-type ATPase</fullName>
    </submittedName>
</protein>
<dbReference type="RefSeq" id="WP_183585924.1">
    <property type="nucleotide sequence ID" value="NZ_JACHXJ010000006.1"/>
</dbReference>
<accession>A0A839U1C2</accession>
<dbReference type="PANTHER" id="PTHR43190:SF3">
    <property type="entry name" value="N-ACETYL-D-GLUCOSAMINE KINASE"/>
    <property type="match status" value="1"/>
</dbReference>
<dbReference type="Gene3D" id="3.30.420.40">
    <property type="match status" value="2"/>
</dbReference>
<evidence type="ECO:0000259" key="1">
    <source>
        <dbReference type="Pfam" id="PF01869"/>
    </source>
</evidence>
<dbReference type="CDD" id="cd24007">
    <property type="entry name" value="ASKHA_NBD_eukNAGK-like"/>
    <property type="match status" value="1"/>
</dbReference>
<dbReference type="InterPro" id="IPR052519">
    <property type="entry name" value="Euk-type_GlcNAc_Kinase"/>
</dbReference>
<comment type="caution">
    <text evidence="2">The sequence shown here is derived from an EMBL/GenBank/DDBJ whole genome shotgun (WGS) entry which is preliminary data.</text>
</comment>
<gene>
    <name evidence="2" type="ORF">FHS19_005979</name>
</gene>
<keyword evidence="2" id="KW-0808">Transferase</keyword>
<dbReference type="Proteomes" id="UP000517523">
    <property type="component" value="Unassembled WGS sequence"/>
</dbReference>
<keyword evidence="2" id="KW-0418">Kinase</keyword>
<dbReference type="AlphaFoldDB" id="A0A839U1C2"/>